<proteinExistence type="predicted"/>
<evidence type="ECO:0000313" key="2">
    <source>
        <dbReference type="Proteomes" id="UP001189429"/>
    </source>
</evidence>
<protein>
    <submittedName>
        <fullName evidence="1">Uncharacterized protein</fullName>
    </submittedName>
</protein>
<gene>
    <name evidence="1" type="ORF">PCOR1329_LOCUS16107</name>
</gene>
<dbReference type="EMBL" id="CAUYUJ010004914">
    <property type="protein sequence ID" value="CAK0811544.1"/>
    <property type="molecule type" value="Genomic_DNA"/>
</dbReference>
<name>A0ABN9R1F1_9DINO</name>
<organism evidence="1 2">
    <name type="scientific">Prorocentrum cordatum</name>
    <dbReference type="NCBI Taxonomy" id="2364126"/>
    <lineage>
        <taxon>Eukaryota</taxon>
        <taxon>Sar</taxon>
        <taxon>Alveolata</taxon>
        <taxon>Dinophyceae</taxon>
        <taxon>Prorocentrales</taxon>
        <taxon>Prorocentraceae</taxon>
        <taxon>Prorocentrum</taxon>
    </lineage>
</organism>
<keyword evidence="2" id="KW-1185">Reference proteome</keyword>
<evidence type="ECO:0000313" key="1">
    <source>
        <dbReference type="EMBL" id="CAK0811544.1"/>
    </source>
</evidence>
<dbReference type="Proteomes" id="UP001189429">
    <property type="component" value="Unassembled WGS sequence"/>
</dbReference>
<sequence length="576" mass="62320">MSDPLEQLNNTNAACKTLQARVLFPASKEIPDKNMHVFSCTLVSQSGLYTKGEAVLFGTPQQRGKAVAALTNKYKKDGVHEFTKMKMLVKKPQFQSCPHAFVLNLGHKPLVSKLITGAAANTLPSEAEPPMTTFDLLELETSQLVDVTAVATNVSGSTSATEGKSNVKVTLSNASGIEIPLIFRDDTRHLAGDIDTFKPLYVYNVYLVVESSGGRHLTARKETLAVPASGARPIAHALGDSNVQALLAEKKECLYKWESSGNWEDGAACSAHTGILECATHFKRALSHTLFEITGALVSLQSADAADLLTKDKTRIWAKVDITDFANTVTADMPESVALTLTDTKDKDEFLQQATSGSLAFTRARLRVRFDTPAGSTVPSLSVVAAKCRHFDVPEPNLVPPSDARLVPVQLTWASQSPTGLISIALPGEGGRRLASGILALIVGAKEPKTEPAADGFAIRNFVTEACGDHMDQQWETVTSAPASRLAYYALPRKEVALVRVTHIDVAAKVLTVADMWKQPTGMSFDPWTAEMQATMQLLKTPPHTLKRKLDDFDPDLQGMIAKRMHTTFGEPATPM</sequence>
<reference evidence="1" key="1">
    <citation type="submission" date="2023-10" db="EMBL/GenBank/DDBJ databases">
        <authorList>
            <person name="Chen Y."/>
            <person name="Shah S."/>
            <person name="Dougan E. K."/>
            <person name="Thang M."/>
            <person name="Chan C."/>
        </authorList>
    </citation>
    <scope>NUCLEOTIDE SEQUENCE [LARGE SCALE GENOMIC DNA]</scope>
</reference>
<comment type="caution">
    <text evidence="1">The sequence shown here is derived from an EMBL/GenBank/DDBJ whole genome shotgun (WGS) entry which is preliminary data.</text>
</comment>
<accession>A0ABN9R1F1</accession>